<protein>
    <submittedName>
        <fullName evidence="1">Uncharacterized protein</fullName>
    </submittedName>
</protein>
<evidence type="ECO:0000313" key="2">
    <source>
        <dbReference type="Proteomes" id="UP001209730"/>
    </source>
</evidence>
<reference evidence="1" key="1">
    <citation type="submission" date="2022-11" db="EMBL/GenBank/DDBJ databases">
        <title>Chitin-degrading and fungicidal potential of chitinolytic bacterial strains from marine environment of the Pacific Ocean regions.</title>
        <authorList>
            <person name="Pentekhina I."/>
            <person name="Nedashkovskaya O."/>
            <person name="Seitkalieva A."/>
            <person name="Podvolotskaya A."/>
            <person name="Tekutyeva L."/>
            <person name="Balabanova L."/>
        </authorList>
    </citation>
    <scope>NUCLEOTIDE SEQUENCE</scope>
    <source>
        <strain evidence="1">KMM 6838</strain>
    </source>
</reference>
<sequence length="104" mass="12165">MLEFNETTQNAQKLAVHYAKKLGDQLLIDFMSSSRDVTSPEEATAVIKGFWEMTDLAIEDNHNNKSVEGISDIEFWMHKLFNKVYGYMLRNGFEEQWQNISDQR</sequence>
<dbReference type="AlphaFoldDB" id="A0AB35HZU7"/>
<name>A0AB35HZU7_MICTH</name>
<gene>
    <name evidence="1" type="ORF">OQJ68_14985</name>
</gene>
<dbReference type="EMBL" id="JAPHQB010000032">
    <property type="protein sequence ID" value="MCX2803097.1"/>
    <property type="molecule type" value="Genomic_DNA"/>
</dbReference>
<dbReference type="Proteomes" id="UP001209730">
    <property type="component" value="Unassembled WGS sequence"/>
</dbReference>
<proteinExistence type="predicted"/>
<organism evidence="1 2">
    <name type="scientific">Microbulbifer thermotolerans</name>
    <dbReference type="NCBI Taxonomy" id="252514"/>
    <lineage>
        <taxon>Bacteria</taxon>
        <taxon>Pseudomonadati</taxon>
        <taxon>Pseudomonadota</taxon>
        <taxon>Gammaproteobacteria</taxon>
        <taxon>Cellvibrionales</taxon>
        <taxon>Microbulbiferaceae</taxon>
        <taxon>Microbulbifer</taxon>
    </lineage>
</organism>
<dbReference type="RefSeq" id="WP_266066626.1">
    <property type="nucleotide sequence ID" value="NZ_CP130317.1"/>
</dbReference>
<accession>A0AB35HZU7</accession>
<comment type="caution">
    <text evidence="1">The sequence shown here is derived from an EMBL/GenBank/DDBJ whole genome shotgun (WGS) entry which is preliminary data.</text>
</comment>
<evidence type="ECO:0000313" key="1">
    <source>
        <dbReference type="EMBL" id="MCX2803097.1"/>
    </source>
</evidence>